<comment type="caution">
    <text evidence="1">The sequence shown here is derived from an EMBL/GenBank/DDBJ whole genome shotgun (WGS) entry which is preliminary data.</text>
</comment>
<keyword evidence="2" id="KW-1185">Reference proteome</keyword>
<accession>A6F384</accession>
<evidence type="ECO:0008006" key="3">
    <source>
        <dbReference type="Google" id="ProtNLM"/>
    </source>
</evidence>
<dbReference type="Pfam" id="PF12686">
    <property type="entry name" value="DUF3800"/>
    <property type="match status" value="1"/>
</dbReference>
<dbReference type="OrthoDB" id="7888982at2"/>
<organism evidence="1 2">
    <name type="scientific">Marinobacter algicola DG893</name>
    <dbReference type="NCBI Taxonomy" id="443152"/>
    <lineage>
        <taxon>Bacteria</taxon>
        <taxon>Pseudomonadati</taxon>
        <taxon>Pseudomonadota</taxon>
        <taxon>Gammaproteobacteria</taxon>
        <taxon>Pseudomonadales</taxon>
        <taxon>Marinobacteraceae</taxon>
        <taxon>Marinobacter</taxon>
    </lineage>
</organism>
<evidence type="ECO:0000313" key="2">
    <source>
        <dbReference type="Proteomes" id="UP000005856"/>
    </source>
</evidence>
<evidence type="ECO:0000313" key="1">
    <source>
        <dbReference type="EMBL" id="EDM46812.1"/>
    </source>
</evidence>
<name>A6F384_9GAMM</name>
<protein>
    <recommendedName>
        <fullName evidence="3">DUF3800 domain-containing protein</fullName>
    </recommendedName>
</protein>
<dbReference type="EMBL" id="ABCP01000029">
    <property type="protein sequence ID" value="EDM46812.1"/>
    <property type="molecule type" value="Genomic_DNA"/>
</dbReference>
<proteinExistence type="predicted"/>
<dbReference type="AlphaFoldDB" id="A6F384"/>
<dbReference type="InterPro" id="IPR024524">
    <property type="entry name" value="DUF3800"/>
</dbReference>
<dbReference type="eggNOG" id="ENOG5033XUC">
    <property type="taxonomic scope" value="Bacteria"/>
</dbReference>
<dbReference type="Proteomes" id="UP000005856">
    <property type="component" value="Unassembled WGS sequence"/>
</dbReference>
<gene>
    <name evidence="1" type="ORF">MDG893_09070</name>
</gene>
<dbReference type="STRING" id="443152.MDG893_09070"/>
<dbReference type="RefSeq" id="WP_007154718.1">
    <property type="nucleotide sequence ID" value="NZ_ABCP01000029.1"/>
</dbReference>
<sequence>MNIFVDESGSFVDAPNVGAFNAVAAYMSPETDRRQLRKILSSLKRSAGAPANSEIKLKNLSEQQYFSFLHQLSGLAGALYVVATDAGLNQASAVAEHQLEQAARVVVHKEKMVHKTGQNSLQSLSDRVASLAPQLYVQLHCQVNLFEAILRNGVLYFVQRKPRSLGVFRWRIDQKNSTRTEYEMAFTQVLPAFLQSISLDDPMPMLEGADYSAFSRFDWSPEEKPTYLRDAYGIDIDERELATNIGMLVRDNLEFVDSRDSQGVQIADLLASGVRRSLRGEFADNTSAAKLLGRLMVQNYKGKPPIQLLGFTRSGTAVDDQSARAINIMQASARAMLTR</sequence>
<reference evidence="1 2" key="1">
    <citation type="submission" date="2007-06" db="EMBL/GenBank/DDBJ databases">
        <authorList>
            <person name="Green D."/>
            <person name="Ferriera S."/>
            <person name="Johnson J."/>
            <person name="Kravitz S."/>
            <person name="Beeson K."/>
            <person name="Sutton G."/>
            <person name="Rogers Y.-H."/>
            <person name="Friedman R."/>
            <person name="Frazier M."/>
            <person name="Venter J.C."/>
        </authorList>
    </citation>
    <scope>NUCLEOTIDE SEQUENCE [LARGE SCALE GENOMIC DNA]</scope>
    <source>
        <strain evidence="1 2">DG893</strain>
    </source>
</reference>